<dbReference type="InterPro" id="IPR050662">
    <property type="entry name" value="Sec-metab_biosynth-thioest"/>
</dbReference>
<evidence type="ECO:0000259" key="4">
    <source>
        <dbReference type="SMART" id="SM00849"/>
    </source>
</evidence>
<comment type="catalytic activity">
    <reaction evidence="1">
        <text>3',5'-cyclic CMP + H2O = CMP + H(+)</text>
        <dbReference type="Rhea" id="RHEA:72675"/>
        <dbReference type="ChEBI" id="CHEBI:15377"/>
        <dbReference type="ChEBI" id="CHEBI:15378"/>
        <dbReference type="ChEBI" id="CHEBI:58003"/>
        <dbReference type="ChEBI" id="CHEBI:60377"/>
    </reaction>
    <physiologicalReaction direction="left-to-right" evidence="1">
        <dbReference type="Rhea" id="RHEA:72676"/>
    </physiologicalReaction>
</comment>
<reference evidence="5 6" key="1">
    <citation type="submission" date="2020-02" db="EMBL/GenBank/DDBJ databases">
        <title>Paenibacillus sp. nov., isolated from rhizosphere soil of tomato.</title>
        <authorList>
            <person name="Weon H.-Y."/>
            <person name="Lee S.A."/>
        </authorList>
    </citation>
    <scope>NUCLEOTIDE SEQUENCE [LARGE SCALE GENOMIC DNA]</scope>
    <source>
        <strain evidence="5 6">14171R-81</strain>
    </source>
</reference>
<comment type="catalytic activity">
    <reaction evidence="3">
        <text>3',5'-cyclic UMP + H2O = UMP + H(+)</text>
        <dbReference type="Rhea" id="RHEA:70575"/>
        <dbReference type="ChEBI" id="CHEBI:15377"/>
        <dbReference type="ChEBI" id="CHEBI:15378"/>
        <dbReference type="ChEBI" id="CHEBI:57865"/>
        <dbReference type="ChEBI" id="CHEBI:184387"/>
    </reaction>
    <physiologicalReaction direction="left-to-right" evidence="3">
        <dbReference type="Rhea" id="RHEA:70576"/>
    </physiologicalReaction>
</comment>
<dbReference type="RefSeq" id="WP_162644331.1">
    <property type="nucleotide sequence ID" value="NZ_CP048286.1"/>
</dbReference>
<sequence>MLTYHAKGLRVFQSELYQTNCFVIETDDLVLVVDPNYLPSEIDAVRQYVDEVQGGRPVYLFFTHSDFDHIVGFGSFADCTVIAGQTLANRQDKADRTAVVERLDDEFYIRRPYGIDYPRVDIAVAEEGERLTIGGTTLTFRTAYGHNDDGLMCLVEPLNMLITGDYVSDIEFPFVFDTYGHYRQTLAKIASFSRDYDDLLLLPSHGAVTADGKEIARRIADSEAYLRLTEELLDERDDSRFEAFMDRLGYRFRLGFRLRHEANMQQLAQERAQAALS</sequence>
<evidence type="ECO:0000256" key="1">
    <source>
        <dbReference type="ARBA" id="ARBA00034221"/>
    </source>
</evidence>
<dbReference type="AlphaFoldDB" id="A0A6C0P7A5"/>
<dbReference type="GO" id="GO:0016787">
    <property type="term" value="F:hydrolase activity"/>
    <property type="evidence" value="ECO:0007669"/>
    <property type="project" value="UniProtKB-KW"/>
</dbReference>
<dbReference type="CDD" id="cd06262">
    <property type="entry name" value="metallo-hydrolase-like_MBL-fold"/>
    <property type="match status" value="1"/>
</dbReference>
<keyword evidence="6" id="KW-1185">Reference proteome</keyword>
<dbReference type="EMBL" id="CP048286">
    <property type="protein sequence ID" value="QHW34339.1"/>
    <property type="molecule type" value="Genomic_DNA"/>
</dbReference>
<evidence type="ECO:0000256" key="3">
    <source>
        <dbReference type="ARBA" id="ARBA00048505"/>
    </source>
</evidence>
<proteinExistence type="predicted"/>
<dbReference type="Gene3D" id="3.60.15.10">
    <property type="entry name" value="Ribonuclease Z/Hydroxyacylglutathione hydrolase-like"/>
    <property type="match status" value="1"/>
</dbReference>
<dbReference type="KEGG" id="prz:GZH47_28470"/>
<evidence type="ECO:0000256" key="2">
    <source>
        <dbReference type="ARBA" id="ARBA00034301"/>
    </source>
</evidence>
<feature type="domain" description="Metallo-beta-lactamase" evidence="4">
    <location>
        <begin position="18"/>
        <end position="205"/>
    </location>
</feature>
<evidence type="ECO:0000313" key="6">
    <source>
        <dbReference type="Proteomes" id="UP000479114"/>
    </source>
</evidence>
<dbReference type="PANTHER" id="PTHR23131">
    <property type="entry name" value="ENDORIBONUCLEASE LACTB2"/>
    <property type="match status" value="1"/>
</dbReference>
<dbReference type="Proteomes" id="UP000479114">
    <property type="component" value="Chromosome"/>
</dbReference>
<dbReference type="InterPro" id="IPR036866">
    <property type="entry name" value="RibonucZ/Hydroxyglut_hydro"/>
</dbReference>
<accession>A0A6C0P7A5</accession>
<dbReference type="Pfam" id="PF00753">
    <property type="entry name" value="Lactamase_B"/>
    <property type="match status" value="1"/>
</dbReference>
<name>A0A6C0P7A5_9BACL</name>
<gene>
    <name evidence="5" type="ORF">GZH47_28470</name>
</gene>
<dbReference type="InterPro" id="IPR001279">
    <property type="entry name" value="Metallo-B-lactamas"/>
</dbReference>
<dbReference type="SMART" id="SM00849">
    <property type="entry name" value="Lactamase_B"/>
    <property type="match status" value="1"/>
</dbReference>
<evidence type="ECO:0000313" key="5">
    <source>
        <dbReference type="EMBL" id="QHW34339.1"/>
    </source>
</evidence>
<protein>
    <submittedName>
        <fullName evidence="5">MBL fold metallo-hydrolase</fullName>
    </submittedName>
</protein>
<organism evidence="5 6">
    <name type="scientific">Paenibacillus rhizovicinus</name>
    <dbReference type="NCBI Taxonomy" id="2704463"/>
    <lineage>
        <taxon>Bacteria</taxon>
        <taxon>Bacillati</taxon>
        <taxon>Bacillota</taxon>
        <taxon>Bacilli</taxon>
        <taxon>Bacillales</taxon>
        <taxon>Paenibacillaceae</taxon>
        <taxon>Paenibacillus</taxon>
    </lineage>
</organism>
<dbReference type="PANTHER" id="PTHR23131:SF0">
    <property type="entry name" value="ENDORIBONUCLEASE LACTB2"/>
    <property type="match status" value="1"/>
</dbReference>
<keyword evidence="5" id="KW-0378">Hydrolase</keyword>
<comment type="function">
    <text evidence="2">Counteracts the endogenous Pycsar antiviral defense system. Phosphodiesterase that enables metal-dependent hydrolysis of host cyclic nucleotide Pycsar defense signals such as cCMP and cUMP.</text>
</comment>
<dbReference type="SUPFAM" id="SSF56281">
    <property type="entry name" value="Metallo-hydrolase/oxidoreductase"/>
    <property type="match status" value="1"/>
</dbReference>